<feature type="compositionally biased region" description="Basic and acidic residues" evidence="1">
    <location>
        <begin position="89"/>
        <end position="111"/>
    </location>
</feature>
<dbReference type="EMBL" id="JAHUTJ010000860">
    <property type="protein sequence ID" value="MED6264203.1"/>
    <property type="molecule type" value="Genomic_DNA"/>
</dbReference>
<gene>
    <name evidence="2" type="ORF">CHARACLAT_012448</name>
</gene>
<protein>
    <submittedName>
        <fullName evidence="2">Uncharacterized protein</fullName>
    </submittedName>
</protein>
<reference evidence="2 3" key="1">
    <citation type="submission" date="2021-06" db="EMBL/GenBank/DDBJ databases">
        <authorList>
            <person name="Palmer J.M."/>
        </authorList>
    </citation>
    <scope>NUCLEOTIDE SEQUENCE [LARGE SCALE GENOMIC DNA]</scope>
    <source>
        <strain evidence="2 3">CL_MEX2019</strain>
        <tissue evidence="2">Muscle</tissue>
    </source>
</reference>
<evidence type="ECO:0000256" key="1">
    <source>
        <dbReference type="SAM" id="MobiDB-lite"/>
    </source>
</evidence>
<evidence type="ECO:0000313" key="3">
    <source>
        <dbReference type="Proteomes" id="UP001352852"/>
    </source>
</evidence>
<evidence type="ECO:0000313" key="2">
    <source>
        <dbReference type="EMBL" id="MED6264203.1"/>
    </source>
</evidence>
<feature type="compositionally biased region" description="Basic residues" evidence="1">
    <location>
        <begin position="30"/>
        <end position="43"/>
    </location>
</feature>
<keyword evidence="3" id="KW-1185">Reference proteome</keyword>
<dbReference type="Proteomes" id="UP001352852">
    <property type="component" value="Unassembled WGS sequence"/>
</dbReference>
<feature type="compositionally biased region" description="Polar residues" evidence="1">
    <location>
        <begin position="44"/>
        <end position="55"/>
    </location>
</feature>
<name>A0ABU7CN05_9TELE</name>
<comment type="caution">
    <text evidence="2">The sequence shown here is derived from an EMBL/GenBank/DDBJ whole genome shotgun (WGS) entry which is preliminary data.</text>
</comment>
<organism evidence="2 3">
    <name type="scientific">Characodon lateralis</name>
    <dbReference type="NCBI Taxonomy" id="208331"/>
    <lineage>
        <taxon>Eukaryota</taxon>
        <taxon>Metazoa</taxon>
        <taxon>Chordata</taxon>
        <taxon>Craniata</taxon>
        <taxon>Vertebrata</taxon>
        <taxon>Euteleostomi</taxon>
        <taxon>Actinopterygii</taxon>
        <taxon>Neopterygii</taxon>
        <taxon>Teleostei</taxon>
        <taxon>Neoteleostei</taxon>
        <taxon>Acanthomorphata</taxon>
        <taxon>Ovalentaria</taxon>
        <taxon>Atherinomorphae</taxon>
        <taxon>Cyprinodontiformes</taxon>
        <taxon>Goodeidae</taxon>
        <taxon>Characodon</taxon>
    </lineage>
</organism>
<sequence length="111" mass="12586">MQEREQPKTQPDTKIGTQSHSHIPTLMRRQNTHTHTSHLKTHNNGHCTLTHSHSLYTVLPAPATATPEGQPVPRPRRWSPSLKLGLRLPWDHRDGKPSRHSNDAPKALHES</sequence>
<feature type="region of interest" description="Disordered" evidence="1">
    <location>
        <begin position="1"/>
        <end position="111"/>
    </location>
</feature>
<accession>A0ABU7CN05</accession>
<proteinExistence type="predicted"/>
<feature type="compositionally biased region" description="Polar residues" evidence="1">
    <location>
        <begin position="8"/>
        <end position="22"/>
    </location>
</feature>